<evidence type="ECO:0000313" key="4">
    <source>
        <dbReference type="Proteomes" id="UP000501125"/>
    </source>
</evidence>
<evidence type="ECO:0000313" key="3">
    <source>
        <dbReference type="EMBL" id="AWW14369.1"/>
    </source>
</evidence>
<keyword evidence="4" id="KW-1185">Reference proteome</keyword>
<name>A0A2Z4HHV7_9ABAC</name>
<proteinExistence type="predicted"/>
<accession>A0A2Z4HHV7</accession>
<dbReference type="KEGG" id="vg:65101487"/>
<protein>
    <submittedName>
        <fullName evidence="3">p10</fullName>
    </submittedName>
</protein>
<keyword evidence="1" id="KW-0175">Coiled coil</keyword>
<dbReference type="InterPro" id="IPR008702">
    <property type="entry name" value="NPV_P10"/>
</dbReference>
<reference evidence="3 4" key="1">
    <citation type="journal article" date="2018" name="Sci. Rep.">
        <title>Comprehensive analysis of single molecule sequencing-derived complete genome and whole transcriptome of Hyposidra talaca nuclear polyhedrosis virus.</title>
        <authorList>
            <person name="Nguyen T.T."/>
            <person name="Suryamohan K."/>
            <person name="Kuriakose B."/>
            <person name="Janakiraman V."/>
            <person name="Reichelt M."/>
            <person name="Chaudhuri S."/>
            <person name="Guillory J."/>
            <person name="Divakaran N."/>
            <person name="Rabins P.E."/>
            <person name="Goel R."/>
            <person name="Deka B."/>
            <person name="Sarkar S."/>
            <person name="Ekka P."/>
            <person name="Tsai Y.C."/>
            <person name="Vargas D."/>
            <person name="Santhosh S."/>
            <person name="Mohan S."/>
            <person name="Chin C.S."/>
            <person name="Korlach J."/>
            <person name="Thomas G."/>
            <person name="Babu A."/>
            <person name="Seshagiri S."/>
        </authorList>
    </citation>
    <scope>NUCLEOTIDE SEQUENCE [LARGE SCALE GENOMIC DNA]</scope>
    <source>
        <strain evidence="3 4">HytaNPVIndia001</strain>
    </source>
</reference>
<dbReference type="Pfam" id="PF05531">
    <property type="entry name" value="NPV_P10"/>
    <property type="match status" value="1"/>
</dbReference>
<evidence type="ECO:0000256" key="2">
    <source>
        <dbReference type="SAM" id="MobiDB-lite"/>
    </source>
</evidence>
<dbReference type="Gene3D" id="1.20.5.340">
    <property type="match status" value="1"/>
</dbReference>
<sequence>MSQNILLVIRSDIKALDTKVTALQEQVTAVQQQITDVQSNIPDVTELNDKLDAQSTTLANLQTIVEAINDTLNPELPDLPDVPVPGLRKTATVSKK</sequence>
<feature type="coiled-coil region" evidence="1">
    <location>
        <begin position="13"/>
        <end position="40"/>
    </location>
</feature>
<gene>
    <name evidence="3" type="primary">p10</name>
    <name evidence="3" type="ORF">HytaNPV_gp009</name>
</gene>
<evidence type="ECO:0000256" key="1">
    <source>
        <dbReference type="SAM" id="Coils"/>
    </source>
</evidence>
<dbReference type="GeneID" id="65101487"/>
<dbReference type="GO" id="GO:0039679">
    <property type="term" value="C:viral occlusion body"/>
    <property type="evidence" value="ECO:0007669"/>
    <property type="project" value="InterPro"/>
</dbReference>
<dbReference type="RefSeq" id="YP_010086276.1">
    <property type="nucleotide sequence ID" value="NC_055453.1"/>
</dbReference>
<dbReference type="Proteomes" id="UP000501125">
    <property type="component" value="Chromosome"/>
</dbReference>
<organism evidence="3 4">
    <name type="scientific">Hyposidra talaca nucleopolyhedrovirus</name>
    <dbReference type="NCBI Taxonomy" id="1070315"/>
    <lineage>
        <taxon>Viruses</taxon>
        <taxon>Viruses incertae sedis</taxon>
        <taxon>Naldaviricetes</taxon>
        <taxon>Lefavirales</taxon>
        <taxon>Baculoviridae</taxon>
        <taxon>Alphabaculovirus</taxon>
        <taxon>Alphabaculovirus hytalacae</taxon>
    </lineage>
</organism>
<dbReference type="EMBL" id="MH261376">
    <property type="protein sequence ID" value="AWW14369.1"/>
    <property type="molecule type" value="Genomic_DNA"/>
</dbReference>
<feature type="region of interest" description="Disordered" evidence="2">
    <location>
        <begin position="76"/>
        <end position="96"/>
    </location>
</feature>